<evidence type="ECO:0000313" key="2">
    <source>
        <dbReference type="EMBL" id="QTD50277.1"/>
    </source>
</evidence>
<reference evidence="2" key="1">
    <citation type="submission" date="2021-03" db="EMBL/GenBank/DDBJ databases">
        <title>Acanthopleuribacteraceae sp. M133.</title>
        <authorList>
            <person name="Wang G."/>
        </authorList>
    </citation>
    <scope>NUCLEOTIDE SEQUENCE</scope>
    <source>
        <strain evidence="2">M133</strain>
    </source>
</reference>
<dbReference type="SUPFAM" id="SSF49785">
    <property type="entry name" value="Galactose-binding domain-like"/>
    <property type="match status" value="1"/>
</dbReference>
<dbReference type="Gene3D" id="2.60.120.260">
    <property type="entry name" value="Galactose-binding domain-like"/>
    <property type="match status" value="1"/>
</dbReference>
<dbReference type="Proteomes" id="UP000663929">
    <property type="component" value="Chromosome"/>
</dbReference>
<evidence type="ECO:0000313" key="3">
    <source>
        <dbReference type="Proteomes" id="UP000663929"/>
    </source>
</evidence>
<dbReference type="InterPro" id="IPR008979">
    <property type="entry name" value="Galactose-bd-like_sf"/>
</dbReference>
<keyword evidence="1" id="KW-0732">Signal</keyword>
<evidence type="ECO:0000256" key="1">
    <source>
        <dbReference type="SAM" id="SignalP"/>
    </source>
</evidence>
<dbReference type="EMBL" id="CP071793">
    <property type="protein sequence ID" value="QTD50277.1"/>
    <property type="molecule type" value="Genomic_DNA"/>
</dbReference>
<dbReference type="KEGG" id="scor:J3U87_32230"/>
<feature type="signal peptide" evidence="1">
    <location>
        <begin position="1"/>
        <end position="22"/>
    </location>
</feature>
<organism evidence="2 3">
    <name type="scientific">Sulfidibacter corallicola</name>
    <dbReference type="NCBI Taxonomy" id="2818388"/>
    <lineage>
        <taxon>Bacteria</taxon>
        <taxon>Pseudomonadati</taxon>
        <taxon>Acidobacteriota</taxon>
        <taxon>Holophagae</taxon>
        <taxon>Acanthopleuribacterales</taxon>
        <taxon>Acanthopleuribacteraceae</taxon>
        <taxon>Sulfidibacter</taxon>
    </lineage>
</organism>
<keyword evidence="3" id="KW-1185">Reference proteome</keyword>
<proteinExistence type="predicted"/>
<gene>
    <name evidence="2" type="ORF">J3U87_32230</name>
</gene>
<feature type="chain" id="PRO_5035247502" description="F5/8 type C domain-containing protein" evidence="1">
    <location>
        <begin position="23"/>
        <end position="291"/>
    </location>
</feature>
<evidence type="ECO:0008006" key="4">
    <source>
        <dbReference type="Google" id="ProtNLM"/>
    </source>
</evidence>
<sequence>MKRYPLFFFAIAVAFTANSAMAETLNWYFTSDNTLDGVVTNEYEVSVTGQINKKHFYFHPENETAPTSFFSMGNIETDAEDVGGASRITFETYAADGTYRGAGEYIGGGQYQGTWYDSWGGKGDFLLDTAPGVEIPPENGVKVDTVQESVWASSAYNANPARAIIDGVIGANNSPNTWISHTTDATPTIGFDTQTTAVVTHYRMSRAYCNGEAYIPGTWNMYGKNDNTSWTLIDTVDIDQGDAFPINSCGSFGEYYVVDNPGSYKSYKFAFIASSQSNNVGVGVGEIELYQ</sequence>
<accession>A0A8A4TLC2</accession>
<dbReference type="AlphaFoldDB" id="A0A8A4TLC2"/>
<name>A0A8A4TLC2_SULCO</name>
<dbReference type="RefSeq" id="WP_237379907.1">
    <property type="nucleotide sequence ID" value="NZ_CP071793.1"/>
</dbReference>
<protein>
    <recommendedName>
        <fullName evidence="4">F5/8 type C domain-containing protein</fullName>
    </recommendedName>
</protein>